<protein>
    <submittedName>
        <fullName evidence="1">Uncharacterized protein</fullName>
    </submittedName>
</protein>
<sequence>MEKARLGFLQLTDFIHGDLFLQRLVYCAQTASAFPVVFA</sequence>
<name>A0A381N4Z1_9ZZZZ</name>
<dbReference type="EMBL" id="UINC01000104">
    <property type="protein sequence ID" value="SUZ49134.1"/>
    <property type="molecule type" value="Genomic_DNA"/>
</dbReference>
<feature type="non-terminal residue" evidence="1">
    <location>
        <position position="39"/>
    </location>
</feature>
<evidence type="ECO:0000313" key="1">
    <source>
        <dbReference type="EMBL" id="SUZ49134.1"/>
    </source>
</evidence>
<dbReference type="AlphaFoldDB" id="A0A381N4Z1"/>
<organism evidence="1">
    <name type="scientific">marine metagenome</name>
    <dbReference type="NCBI Taxonomy" id="408172"/>
    <lineage>
        <taxon>unclassified sequences</taxon>
        <taxon>metagenomes</taxon>
        <taxon>ecological metagenomes</taxon>
    </lineage>
</organism>
<reference evidence="1" key="1">
    <citation type="submission" date="2018-05" db="EMBL/GenBank/DDBJ databases">
        <authorList>
            <person name="Lanie J.A."/>
            <person name="Ng W.-L."/>
            <person name="Kazmierczak K.M."/>
            <person name="Andrzejewski T.M."/>
            <person name="Davidsen T.M."/>
            <person name="Wayne K.J."/>
            <person name="Tettelin H."/>
            <person name="Glass J.I."/>
            <person name="Rusch D."/>
            <person name="Podicherti R."/>
            <person name="Tsui H.-C.T."/>
            <person name="Winkler M.E."/>
        </authorList>
    </citation>
    <scope>NUCLEOTIDE SEQUENCE</scope>
</reference>
<accession>A0A381N4Z1</accession>
<proteinExistence type="predicted"/>
<gene>
    <name evidence="1" type="ORF">METZ01_LOCUS1988</name>
</gene>